<protein>
    <recommendedName>
        <fullName evidence="13">Zinc finger and SCAN domain-containing protein 5B-like</fullName>
    </recommendedName>
</protein>
<feature type="domain" description="C2H2-type" evidence="9">
    <location>
        <begin position="379"/>
        <end position="406"/>
    </location>
</feature>
<dbReference type="PANTHER" id="PTHR23226">
    <property type="entry name" value="ZINC FINGER AND SCAN DOMAIN-CONTAINING"/>
    <property type="match status" value="1"/>
</dbReference>
<dbReference type="Pfam" id="PF00096">
    <property type="entry name" value="zf-C2H2"/>
    <property type="match status" value="5"/>
</dbReference>
<evidence type="ECO:0000313" key="12">
    <source>
        <dbReference type="Proteomes" id="UP001314169"/>
    </source>
</evidence>
<evidence type="ECO:0000313" key="11">
    <source>
        <dbReference type="EMBL" id="CAK6437519.1"/>
    </source>
</evidence>
<dbReference type="PROSITE" id="PS50157">
    <property type="entry name" value="ZINC_FINGER_C2H2_2"/>
    <property type="match status" value="5"/>
</dbReference>
<evidence type="ECO:0000259" key="9">
    <source>
        <dbReference type="PROSITE" id="PS50157"/>
    </source>
</evidence>
<feature type="domain" description="C2H2-type" evidence="9">
    <location>
        <begin position="435"/>
        <end position="462"/>
    </location>
</feature>
<feature type="domain" description="C2H2-type" evidence="9">
    <location>
        <begin position="407"/>
        <end position="434"/>
    </location>
</feature>
<proteinExistence type="predicted"/>
<feature type="compositionally biased region" description="Acidic residues" evidence="8">
    <location>
        <begin position="216"/>
        <end position="228"/>
    </location>
</feature>
<feature type="region of interest" description="Disordered" evidence="8">
    <location>
        <begin position="277"/>
        <end position="343"/>
    </location>
</feature>
<dbReference type="InterPro" id="IPR013087">
    <property type="entry name" value="Znf_C2H2_type"/>
</dbReference>
<dbReference type="EMBL" id="OY882872">
    <property type="protein sequence ID" value="CAK6437519.1"/>
    <property type="molecule type" value="Genomic_DNA"/>
</dbReference>
<evidence type="ECO:0000256" key="3">
    <source>
        <dbReference type="ARBA" id="ARBA00022771"/>
    </source>
</evidence>
<dbReference type="InterPro" id="IPR003309">
    <property type="entry name" value="SCAN_dom"/>
</dbReference>
<gene>
    <name evidence="11" type="ORF">MPIPNATIZW_LOCUS5825</name>
</gene>
<name>A0ABN9ZHI1_PIPNA</name>
<evidence type="ECO:0000256" key="7">
    <source>
        <dbReference type="PROSITE-ProRule" id="PRU00187"/>
    </source>
</evidence>
<keyword evidence="1" id="KW-0479">Metal-binding</keyword>
<evidence type="ECO:0000256" key="1">
    <source>
        <dbReference type="ARBA" id="ARBA00022723"/>
    </source>
</evidence>
<evidence type="ECO:0000256" key="4">
    <source>
        <dbReference type="ARBA" id="ARBA00022833"/>
    </source>
</evidence>
<dbReference type="InterPro" id="IPR038269">
    <property type="entry name" value="SCAN_sf"/>
</dbReference>
<dbReference type="SMART" id="SM00355">
    <property type="entry name" value="ZnF_C2H2"/>
    <property type="match status" value="5"/>
</dbReference>
<feature type="region of interest" description="Disordered" evidence="8">
    <location>
        <begin position="158"/>
        <end position="256"/>
    </location>
</feature>
<dbReference type="Proteomes" id="UP001314169">
    <property type="component" value="Chromosome 15"/>
</dbReference>
<evidence type="ECO:0008006" key="13">
    <source>
        <dbReference type="Google" id="ProtNLM"/>
    </source>
</evidence>
<keyword evidence="5 7" id="KW-0539">Nucleus</keyword>
<reference evidence="11" key="1">
    <citation type="submission" date="2023-12" db="EMBL/GenBank/DDBJ databases">
        <authorList>
            <person name="Brown T."/>
        </authorList>
    </citation>
    <scope>NUCLEOTIDE SEQUENCE</scope>
</reference>
<comment type="subcellular location">
    <subcellularLocation>
        <location evidence="7">Nucleus</location>
    </subcellularLocation>
</comment>
<keyword evidence="3 6" id="KW-0863">Zinc-finger</keyword>
<dbReference type="PROSITE" id="PS00028">
    <property type="entry name" value="ZINC_FINGER_C2H2_1"/>
    <property type="match status" value="4"/>
</dbReference>
<evidence type="ECO:0000256" key="6">
    <source>
        <dbReference type="PROSITE-ProRule" id="PRU00042"/>
    </source>
</evidence>
<dbReference type="SUPFAM" id="SSF47353">
    <property type="entry name" value="Retrovirus capsid dimerization domain-like"/>
    <property type="match status" value="1"/>
</dbReference>
<dbReference type="PANTHER" id="PTHR23226:SF306">
    <property type="entry name" value="ZINC FINGER AND SCAN DOMAIN-CONTAINING PROTEIN 5B"/>
    <property type="match status" value="1"/>
</dbReference>
<evidence type="ECO:0000256" key="2">
    <source>
        <dbReference type="ARBA" id="ARBA00022737"/>
    </source>
</evidence>
<sequence>MATFQVFSGGPGSAQGSLGWALPPTGWPQGRLTEKQYEDSEWWHRRFRKFQPSEGSDPLQSVHTIKEFLNLWMRPDMRSTQQILDQLVLEKFMTCMSLELQVLVRERKVQSCEELEALLRKKEKPRKWRVLTIQGQEYLLENSEEDLVLDLSLKSSTPISEVGEHPENGPEVLGGPENQPGPSDTAWGQGQKFLLPETIPQNSDPQGVRPTVRSEEVEDDVMEEEEEAAVLTPPETPLLSSPGDSVMTEEEQSPQEGIGLEHVGAPDEHPTHVPEILNQCQKRRGPRTPRGAPKRKRGNTPTVQAEPQEAAMRSDRGQVVGQRGSDSVGDQLTVKPTDHPVCNDPGRQIPYECKDCSKRFSYKSQFDLHRRTHTGERPFPCPSCVRRFIQASDLKVHLRTHTGQKPFVCEVCGERFTHASTLRGHLRVHTRERPFQCGVCLKSFSHRGNLNVHLRTHSGERPYRCPRCDGAFRQLGTFQRHQRTCRGAPRGAMVHEHVDT</sequence>
<feature type="domain" description="C2H2-type" evidence="9">
    <location>
        <begin position="463"/>
        <end position="490"/>
    </location>
</feature>
<dbReference type="SMART" id="SM00431">
    <property type="entry name" value="SCAN"/>
    <property type="match status" value="1"/>
</dbReference>
<keyword evidence="2" id="KW-0677">Repeat</keyword>
<dbReference type="InterPro" id="IPR036236">
    <property type="entry name" value="Znf_C2H2_sf"/>
</dbReference>
<feature type="domain" description="SCAN box" evidence="10">
    <location>
        <begin position="44"/>
        <end position="124"/>
    </location>
</feature>
<feature type="domain" description="C2H2-type" evidence="9">
    <location>
        <begin position="351"/>
        <end position="378"/>
    </location>
</feature>
<keyword evidence="4" id="KW-0862">Zinc</keyword>
<accession>A0ABN9ZHI1</accession>
<evidence type="ECO:0000259" key="10">
    <source>
        <dbReference type="PROSITE" id="PS50804"/>
    </source>
</evidence>
<feature type="compositionally biased region" description="Basic residues" evidence="8">
    <location>
        <begin position="281"/>
        <end position="298"/>
    </location>
</feature>
<keyword evidence="12" id="KW-1185">Reference proteome</keyword>
<evidence type="ECO:0000256" key="8">
    <source>
        <dbReference type="SAM" id="MobiDB-lite"/>
    </source>
</evidence>
<organism evidence="11 12">
    <name type="scientific">Pipistrellus nathusii</name>
    <name type="common">Nathusius' pipistrelle</name>
    <dbReference type="NCBI Taxonomy" id="59473"/>
    <lineage>
        <taxon>Eukaryota</taxon>
        <taxon>Metazoa</taxon>
        <taxon>Chordata</taxon>
        <taxon>Craniata</taxon>
        <taxon>Vertebrata</taxon>
        <taxon>Euteleostomi</taxon>
        <taxon>Mammalia</taxon>
        <taxon>Eutheria</taxon>
        <taxon>Laurasiatheria</taxon>
        <taxon>Chiroptera</taxon>
        <taxon>Yangochiroptera</taxon>
        <taxon>Vespertilionidae</taxon>
        <taxon>Pipistrellus</taxon>
    </lineage>
</organism>
<dbReference type="Pfam" id="PF02023">
    <property type="entry name" value="SCAN"/>
    <property type="match status" value="1"/>
</dbReference>
<dbReference type="Gene3D" id="3.30.160.60">
    <property type="entry name" value="Classic Zinc Finger"/>
    <property type="match status" value="5"/>
</dbReference>
<feature type="compositionally biased region" description="Low complexity" evidence="8">
    <location>
        <begin position="231"/>
        <end position="242"/>
    </location>
</feature>
<evidence type="ECO:0000256" key="5">
    <source>
        <dbReference type="ARBA" id="ARBA00023242"/>
    </source>
</evidence>
<dbReference type="Gene3D" id="1.10.4020.10">
    <property type="entry name" value="DNA breaking-rejoining enzymes"/>
    <property type="match status" value="1"/>
</dbReference>
<dbReference type="PROSITE" id="PS50804">
    <property type="entry name" value="SCAN_BOX"/>
    <property type="match status" value="1"/>
</dbReference>
<dbReference type="SUPFAM" id="SSF57667">
    <property type="entry name" value="beta-beta-alpha zinc fingers"/>
    <property type="match status" value="3"/>
</dbReference>
<feature type="region of interest" description="Disordered" evidence="8">
    <location>
        <begin position="1"/>
        <end position="20"/>
    </location>
</feature>